<accession>A0A849HG05</accession>
<keyword evidence="3" id="KW-1185">Reference proteome</keyword>
<name>A0A849HG05_9MICO</name>
<feature type="transmembrane region" description="Helical" evidence="1">
    <location>
        <begin position="42"/>
        <end position="60"/>
    </location>
</feature>
<feature type="transmembrane region" description="Helical" evidence="1">
    <location>
        <begin position="9"/>
        <end position="30"/>
    </location>
</feature>
<dbReference type="Proteomes" id="UP000588586">
    <property type="component" value="Unassembled WGS sequence"/>
</dbReference>
<evidence type="ECO:0000313" key="2">
    <source>
        <dbReference type="EMBL" id="NNM46192.1"/>
    </source>
</evidence>
<keyword evidence="1" id="KW-1133">Transmembrane helix</keyword>
<dbReference type="AlphaFoldDB" id="A0A849HG05"/>
<evidence type="ECO:0008006" key="4">
    <source>
        <dbReference type="Google" id="ProtNLM"/>
    </source>
</evidence>
<reference evidence="2 3" key="1">
    <citation type="submission" date="2020-04" db="EMBL/GenBank/DDBJ databases">
        <title>Knoellia sp. isolate from air conditioner.</title>
        <authorList>
            <person name="Chea S."/>
            <person name="Kim D.-U."/>
        </authorList>
    </citation>
    <scope>NUCLEOTIDE SEQUENCE [LARGE SCALE GENOMIC DNA]</scope>
    <source>
        <strain evidence="2 3">DB2414S</strain>
    </source>
</reference>
<evidence type="ECO:0000313" key="3">
    <source>
        <dbReference type="Proteomes" id="UP000588586"/>
    </source>
</evidence>
<feature type="transmembrane region" description="Helical" evidence="1">
    <location>
        <begin position="67"/>
        <end position="86"/>
    </location>
</feature>
<protein>
    <recommendedName>
        <fullName evidence="4">DUF4345 domain-containing protein</fullName>
    </recommendedName>
</protein>
<proteinExistence type="predicted"/>
<dbReference type="RefSeq" id="WP_171243324.1">
    <property type="nucleotide sequence ID" value="NZ_JABEPQ010000002.1"/>
</dbReference>
<dbReference type="EMBL" id="JABEPQ010000002">
    <property type="protein sequence ID" value="NNM46192.1"/>
    <property type="molecule type" value="Genomic_DNA"/>
</dbReference>
<keyword evidence="1" id="KW-0472">Membrane</keyword>
<gene>
    <name evidence="2" type="ORF">HJG52_09260</name>
</gene>
<keyword evidence="1" id="KW-0812">Transmembrane</keyword>
<sequence>MTEKPVRRLGWVFAVLALLTAPWVVFLAIRLPSDRAATHYDLAWAGFDLGLVAALAATSYAALRVGAWLPVAAAVTGTMLVVDAWFDVVTAPTPDERWIALAMAALVELPLAGVCLWLAVTGQHLLRRGLGRSAAVAGEAPVRPTRQ</sequence>
<comment type="caution">
    <text evidence="2">The sequence shown here is derived from an EMBL/GenBank/DDBJ whole genome shotgun (WGS) entry which is preliminary data.</text>
</comment>
<evidence type="ECO:0000256" key="1">
    <source>
        <dbReference type="SAM" id="Phobius"/>
    </source>
</evidence>
<feature type="transmembrane region" description="Helical" evidence="1">
    <location>
        <begin position="98"/>
        <end position="120"/>
    </location>
</feature>
<organism evidence="2 3">
    <name type="scientific">Knoellia koreensis</name>
    <dbReference type="NCBI Taxonomy" id="2730921"/>
    <lineage>
        <taxon>Bacteria</taxon>
        <taxon>Bacillati</taxon>
        <taxon>Actinomycetota</taxon>
        <taxon>Actinomycetes</taxon>
        <taxon>Micrococcales</taxon>
        <taxon>Intrasporangiaceae</taxon>
        <taxon>Knoellia</taxon>
    </lineage>
</organism>